<keyword evidence="4" id="KW-1185">Reference proteome</keyword>
<sequence length="1459" mass="167107">MEEVSKVFSSGIIRQNKTLNNNLYELLNVKPAKPLPNDDSDTPISCNFIPKTDKYYVPKKKSKLKVKTVRNIREVMEKAVYAMMSSEMERHKNILLRKIRIGSSREEATKKFAKTILRSSSPICKDVWQMLTNLNPEGHSHSAQYVLWNHKSIQINGSRGGKNKFICSFDIGKDSIKNLNESFVKSPSISYRNKILHNSLHVKFKPGPLSKKKFLDSSYQKFQYGDSTIVRLPKPGLDVKSLYGTQLSPSMINFLSENFMRNTDGEITEKWAEFSLSTLGVNKKGGAQQSEKGASVSFDLEYKCNQNRILMRNGSSYKKSNTISLEDEKALSPEADIDIVLNKILDYVEIKLEEDKLYTKEECVLSDLGGKADLITKDKIKRKFCELDRLDVTVIKLSTAETEKTKCAKDCCSLGCICNSLECSYNLKTHCGRVDCMFVCKCMNSKRWYAPSTHGSQSFSGLEDLNKKLNSRLAKEEQKFRQTVILSGEKRIMLKPQRRNWKSSKRYAEFYSNMCLKSETELKKELFVLIPKLTCDNCEPWCMVHNLYKCFCKGKFTELKSTTPEQSETSNQVTDVCQPTDTELIETPTNDPPKTRSSLRINESKTDISAIKNIVSPVNEVAKPKEIVECESFRCTRAIPYSGRKYSNEYYLETHKKIIEMEKNDRRLLKKMASLMNIDMESENPKPTQTQVQLITADENILNETECFPKLSKEFFDQLPYNPKMVAWIIACYKHCKKCKTQGKIEKFLRPPRFMRIGFYTWEFILSRYRETKNFFLVTPDKPHKIFVAINQKHSKLQSYINIKDLSLDDVQNYPNEVQNLRKNVIVKEDTFWILRGLPYCWELYGVVKKKINEDMEDEDIVCSLKCDEQEPLDLGKGPLSICYGFSDDETEESNSNNICIDVEKNDSPILARYDDNIVTDVEEVKFLENDDSKLNESKINENVDCMTKWYLMTVENDFNELHFFKKGFFVQYDHVVQAINVSQTSKKTVKLYCQKRNSNVEDLIHFGIYAIPNDNRNVVVGPYELDEPLGIEVVKKSETEGNAKQTRGLCITINKNYINKLIDDPLSFIPPQIQSRPMIPLQSGVSNDTENDTMPSIPDNTIPTTSHEDEIKDITKPKTQIKAPHVTKPMKPIKIRKSDGFYCVYPKFVHSSNNPGLAIIPKACLSNSHPIQQFGAGAPGAVSIRSQPQNTKPVAEIAPQIKTGQSTTSQKFEGGMSILKPEEINKRVLEKMPGPSIELGSLYNNLDKDIENFLATVSVCTLRDEEEVYIISDEETVDEVKDVWIKSKNIPSLGCIPAKINGDNHISFEFPGFKYTDFYPKEEGYRKINLVLSRKVYVPKQLKIEWEIVEDIDDTTKKLEKGDLDADLILTKQGLKKRAEIIKVVKMKKKVQGPFSKKCIKKKKTKLEAEPDSDHLVYTKNLVSKKEDIMLALSKADEKERQDMTDRLSLILSKSESH</sequence>
<feature type="compositionally biased region" description="Polar residues" evidence="1">
    <location>
        <begin position="1088"/>
        <end position="1106"/>
    </location>
</feature>
<protein>
    <recommendedName>
        <fullName evidence="2">MGA conserved domain-containing protein</fullName>
    </recommendedName>
</protein>
<dbReference type="EMBL" id="CAJOBZ010000064">
    <property type="protein sequence ID" value="CAF4936580.1"/>
    <property type="molecule type" value="Genomic_DNA"/>
</dbReference>
<dbReference type="OrthoDB" id="6119313at2759"/>
<comment type="caution">
    <text evidence="3">The sequence shown here is derived from an EMBL/GenBank/DDBJ whole genome shotgun (WGS) entry which is preliminary data.</text>
</comment>
<proteinExistence type="predicted"/>
<feature type="region of interest" description="Disordered" evidence="1">
    <location>
        <begin position="1088"/>
        <end position="1107"/>
    </location>
</feature>
<dbReference type="Proteomes" id="UP000663880">
    <property type="component" value="Unassembled WGS sequence"/>
</dbReference>
<evidence type="ECO:0000259" key="2">
    <source>
        <dbReference type="Pfam" id="PF16059"/>
    </source>
</evidence>
<dbReference type="Pfam" id="PF16059">
    <property type="entry name" value="MGA_dom"/>
    <property type="match status" value="1"/>
</dbReference>
<accession>A0A821X5Q9</accession>
<evidence type="ECO:0000256" key="1">
    <source>
        <dbReference type="SAM" id="MobiDB-lite"/>
    </source>
</evidence>
<gene>
    <name evidence="3" type="ORF">PMACD_LOCUS14318</name>
</gene>
<reference evidence="3" key="1">
    <citation type="submission" date="2021-02" db="EMBL/GenBank/DDBJ databases">
        <authorList>
            <person name="Steward A R."/>
        </authorList>
    </citation>
    <scope>NUCLEOTIDE SEQUENCE</scope>
</reference>
<evidence type="ECO:0000313" key="4">
    <source>
        <dbReference type="Proteomes" id="UP000663880"/>
    </source>
</evidence>
<feature type="domain" description="MGA conserved" evidence="2">
    <location>
        <begin position="402"/>
        <end position="445"/>
    </location>
</feature>
<evidence type="ECO:0000313" key="3">
    <source>
        <dbReference type="EMBL" id="CAF4936580.1"/>
    </source>
</evidence>
<name>A0A821X5Q9_9NEOP</name>
<dbReference type="InterPro" id="IPR032060">
    <property type="entry name" value="MGA_dom"/>
</dbReference>
<organism evidence="3 4">
    <name type="scientific">Pieris macdunnoughi</name>
    <dbReference type="NCBI Taxonomy" id="345717"/>
    <lineage>
        <taxon>Eukaryota</taxon>
        <taxon>Metazoa</taxon>
        <taxon>Ecdysozoa</taxon>
        <taxon>Arthropoda</taxon>
        <taxon>Hexapoda</taxon>
        <taxon>Insecta</taxon>
        <taxon>Pterygota</taxon>
        <taxon>Neoptera</taxon>
        <taxon>Endopterygota</taxon>
        <taxon>Lepidoptera</taxon>
        <taxon>Glossata</taxon>
        <taxon>Ditrysia</taxon>
        <taxon>Papilionoidea</taxon>
        <taxon>Pieridae</taxon>
        <taxon>Pierinae</taxon>
        <taxon>Pieris</taxon>
    </lineage>
</organism>